<evidence type="ECO:0000313" key="5">
    <source>
        <dbReference type="Proteomes" id="UP000007815"/>
    </source>
</evidence>
<proteinExistence type="predicted"/>
<dbReference type="InterPro" id="IPR004992">
    <property type="entry name" value="EutN_CcmL"/>
</dbReference>
<keyword evidence="2" id="KW-1282">Carboxysome</keyword>
<comment type="caution">
    <text evidence="4">The sequence shown here is derived from an EMBL/GenBank/DDBJ whole genome shotgun (WGS) entry which is preliminary data.</text>
</comment>
<sequence length="89" mass="9606">MFIGKVVGNLWSTKKDDKLNGKRFLVIQKFTSQKTVAADILVAADKVGAGIGETVLVATGTNAKYTFDDKNLPIDMAIIGIIDSFDITE</sequence>
<name>A0ABN0GTJ9_STRRT</name>
<dbReference type="Proteomes" id="UP000007815">
    <property type="component" value="Unassembled WGS sequence"/>
</dbReference>
<dbReference type="PANTHER" id="PTHR36539:SF2">
    <property type="entry name" value="ETHANOLAMINE UTILIZATION PROTEIN"/>
    <property type="match status" value="1"/>
</dbReference>
<keyword evidence="5" id="KW-1185">Reference proteome</keyword>
<dbReference type="EMBL" id="AJTZ01000005">
    <property type="protein sequence ID" value="EJN93729.1"/>
    <property type="molecule type" value="Genomic_DNA"/>
</dbReference>
<gene>
    <name evidence="4" type="ORF">SRA_04306</name>
</gene>
<keyword evidence="3" id="KW-1283">Bacterial microcompartment</keyword>
<dbReference type="PANTHER" id="PTHR36539">
    <property type="entry name" value="ETHANOLAMINE UTILIZATION PROTEIN EUTN"/>
    <property type="match status" value="1"/>
</dbReference>
<evidence type="ECO:0000256" key="2">
    <source>
        <dbReference type="ARBA" id="ARBA00023669"/>
    </source>
</evidence>
<protein>
    <submittedName>
        <fullName evidence="4">Ethanolamine utilization protein EutN/carboxysome structural protein Ccml</fullName>
    </submittedName>
</protein>
<dbReference type="SUPFAM" id="SSF159133">
    <property type="entry name" value="EutN/CcmL-like"/>
    <property type="match status" value="1"/>
</dbReference>
<dbReference type="RefSeq" id="WP_003087964.1">
    <property type="nucleotide sequence ID" value="NZ_AJTZ01000005.1"/>
</dbReference>
<dbReference type="Gene3D" id="2.40.50.220">
    <property type="entry name" value="EutN/Ccml"/>
    <property type="match status" value="1"/>
</dbReference>
<organism evidence="4 5">
    <name type="scientific">Streptococcus ratti FA-1 = DSM 20564</name>
    <dbReference type="NCBI Taxonomy" id="699248"/>
    <lineage>
        <taxon>Bacteria</taxon>
        <taxon>Bacillati</taxon>
        <taxon>Bacillota</taxon>
        <taxon>Bacilli</taxon>
        <taxon>Lactobacillales</taxon>
        <taxon>Streptococcaceae</taxon>
        <taxon>Streptococcus</taxon>
    </lineage>
</organism>
<reference evidence="4 5" key="1">
    <citation type="submission" date="2009-12" db="EMBL/GenBank/DDBJ databases">
        <authorList>
            <person name="Lefebure T."/>
            <person name="Cornejo O.E."/>
            <person name="Pavinski Bitar P.D."/>
            <person name="Lang P."/>
            <person name="Stanhope M.J."/>
        </authorList>
    </citation>
    <scope>NUCLEOTIDE SEQUENCE [LARGE SCALE GENOMIC DNA]</scope>
    <source>
        <strain evidence="4 5">FA-1</strain>
    </source>
</reference>
<dbReference type="CDD" id="cd01614">
    <property type="entry name" value="EutN_CcmL"/>
    <property type="match status" value="1"/>
</dbReference>
<evidence type="ECO:0000313" key="4">
    <source>
        <dbReference type="EMBL" id="EJN93729.1"/>
    </source>
</evidence>
<accession>A0ABN0GTJ9</accession>
<dbReference type="PROSITE" id="PS51932">
    <property type="entry name" value="BMV"/>
    <property type="match status" value="1"/>
</dbReference>
<evidence type="ECO:0000256" key="3">
    <source>
        <dbReference type="ARBA" id="ARBA00024446"/>
    </source>
</evidence>
<dbReference type="InterPro" id="IPR036677">
    <property type="entry name" value="EutN_CcmL_sf"/>
</dbReference>
<dbReference type="Pfam" id="PF03319">
    <property type="entry name" value="EutN_CcmL"/>
    <property type="match status" value="1"/>
</dbReference>
<evidence type="ECO:0000256" key="1">
    <source>
        <dbReference type="ARBA" id="ARBA00023587"/>
    </source>
</evidence>
<comment type="subcellular location">
    <subcellularLocation>
        <location evidence="1">Carboxysome</location>
    </subcellularLocation>
</comment>